<dbReference type="Gene3D" id="3.90.180.10">
    <property type="entry name" value="Medium-chain alcohol dehydrogenases, catalytic domain"/>
    <property type="match status" value="1"/>
</dbReference>
<sequence length="342" mass="37308">MKAIVMQGEPGKASLVTDRPVPKPRPGYLLVEPRAVALNPTDWKHIHRMNTKGCLLGSDYAGVVIEPGTGYDKEWKIGDRLFGFVNGGNHDFPEDGSFAEKIIVKADIQMRIPDYMSFEDASTLGVGVITCGQGLFQQMGLNSPDQPASNAKGEYILIYGGSSATGTLGIQLAKLAGYTPITTCSARNFNLVTSLGAAAVFDYSDPECVTKIKQLTNNKLRLVWDTIASPETAKFCTDCIVSGGTYGAIVRVKCPREDVKHTYSLGTTCFGEPVHKYGFHIEDTTKDFEFMKKWTSIIESLLEQRKLKVHPSRVGQGLESVLGGTEEVRLGKISGQKLVYTV</sequence>
<accession>A0A438N5K1</accession>
<dbReference type="OrthoDB" id="48317at2759"/>
<dbReference type="PANTHER" id="PTHR45348:SF2">
    <property type="entry name" value="ZINC-TYPE ALCOHOL DEHYDROGENASE-LIKE PROTEIN C2E1P3.01"/>
    <property type="match status" value="1"/>
</dbReference>
<dbReference type="SUPFAM" id="SSF50129">
    <property type="entry name" value="GroES-like"/>
    <property type="match status" value="1"/>
</dbReference>
<dbReference type="SMART" id="SM00829">
    <property type="entry name" value="PKS_ER"/>
    <property type="match status" value="1"/>
</dbReference>
<comment type="caution">
    <text evidence="4">The sequence shown here is derived from an EMBL/GenBank/DDBJ whole genome shotgun (WGS) entry which is preliminary data.</text>
</comment>
<evidence type="ECO:0000259" key="3">
    <source>
        <dbReference type="SMART" id="SM00829"/>
    </source>
</evidence>
<keyword evidence="2" id="KW-0560">Oxidoreductase</keyword>
<dbReference type="InterPro" id="IPR047122">
    <property type="entry name" value="Trans-enoyl_RdTase-like"/>
</dbReference>
<gene>
    <name evidence="4" type="ORF">B0A52_03398</name>
</gene>
<comment type="similarity">
    <text evidence="1">Belongs to the zinc-containing alcohol dehydrogenase family.</text>
</comment>
<evidence type="ECO:0000313" key="5">
    <source>
        <dbReference type="Proteomes" id="UP000288859"/>
    </source>
</evidence>
<dbReference type="PANTHER" id="PTHR45348">
    <property type="entry name" value="HYPOTHETICAL OXIDOREDUCTASE (EUROFUNG)"/>
    <property type="match status" value="1"/>
</dbReference>
<dbReference type="CDD" id="cd08249">
    <property type="entry name" value="enoyl_reductase_like"/>
    <property type="match status" value="1"/>
</dbReference>
<dbReference type="InterPro" id="IPR011032">
    <property type="entry name" value="GroES-like_sf"/>
</dbReference>
<dbReference type="GO" id="GO:0016651">
    <property type="term" value="F:oxidoreductase activity, acting on NAD(P)H"/>
    <property type="evidence" value="ECO:0007669"/>
    <property type="project" value="InterPro"/>
</dbReference>
<evidence type="ECO:0000256" key="1">
    <source>
        <dbReference type="ARBA" id="ARBA00008072"/>
    </source>
</evidence>
<dbReference type="VEuPathDB" id="FungiDB:PV10_06020"/>
<dbReference type="Proteomes" id="UP000288859">
    <property type="component" value="Unassembled WGS sequence"/>
</dbReference>
<dbReference type="InterPro" id="IPR013149">
    <property type="entry name" value="ADH-like_C"/>
</dbReference>
<dbReference type="EMBL" id="NAJM01000019">
    <property type="protein sequence ID" value="RVX71033.1"/>
    <property type="molecule type" value="Genomic_DNA"/>
</dbReference>
<dbReference type="InterPro" id="IPR020843">
    <property type="entry name" value="ER"/>
</dbReference>
<feature type="domain" description="Enoyl reductase (ER)" evidence="3">
    <location>
        <begin position="8"/>
        <end position="339"/>
    </location>
</feature>
<organism evidence="4 5">
    <name type="scientific">Exophiala mesophila</name>
    <name type="common">Black yeast-like fungus</name>
    <dbReference type="NCBI Taxonomy" id="212818"/>
    <lineage>
        <taxon>Eukaryota</taxon>
        <taxon>Fungi</taxon>
        <taxon>Dikarya</taxon>
        <taxon>Ascomycota</taxon>
        <taxon>Pezizomycotina</taxon>
        <taxon>Eurotiomycetes</taxon>
        <taxon>Chaetothyriomycetidae</taxon>
        <taxon>Chaetothyriales</taxon>
        <taxon>Herpotrichiellaceae</taxon>
        <taxon>Exophiala</taxon>
    </lineage>
</organism>
<dbReference type="InterPro" id="IPR013154">
    <property type="entry name" value="ADH-like_N"/>
</dbReference>
<dbReference type="Gene3D" id="3.40.50.720">
    <property type="entry name" value="NAD(P)-binding Rossmann-like Domain"/>
    <property type="match status" value="1"/>
</dbReference>
<evidence type="ECO:0000313" key="4">
    <source>
        <dbReference type="EMBL" id="RVX71033.1"/>
    </source>
</evidence>
<evidence type="ECO:0000256" key="2">
    <source>
        <dbReference type="ARBA" id="ARBA00023002"/>
    </source>
</evidence>
<proteinExistence type="inferred from homology"/>
<protein>
    <recommendedName>
        <fullName evidence="3">Enoyl reductase (ER) domain-containing protein</fullName>
    </recommendedName>
</protein>
<dbReference type="AlphaFoldDB" id="A0A438N5K1"/>
<reference evidence="4 5" key="1">
    <citation type="submission" date="2017-03" db="EMBL/GenBank/DDBJ databases">
        <title>Genomes of endolithic fungi from Antarctica.</title>
        <authorList>
            <person name="Coleine C."/>
            <person name="Masonjones S."/>
            <person name="Stajich J.E."/>
        </authorList>
    </citation>
    <scope>NUCLEOTIDE SEQUENCE [LARGE SCALE GENOMIC DNA]</scope>
    <source>
        <strain evidence="4 5">CCFEE 6314</strain>
    </source>
</reference>
<dbReference type="SUPFAM" id="SSF51735">
    <property type="entry name" value="NAD(P)-binding Rossmann-fold domains"/>
    <property type="match status" value="1"/>
</dbReference>
<dbReference type="Pfam" id="PF00107">
    <property type="entry name" value="ADH_zinc_N"/>
    <property type="match status" value="1"/>
</dbReference>
<dbReference type="InterPro" id="IPR036291">
    <property type="entry name" value="NAD(P)-bd_dom_sf"/>
</dbReference>
<dbReference type="Pfam" id="PF08240">
    <property type="entry name" value="ADH_N"/>
    <property type="match status" value="1"/>
</dbReference>
<name>A0A438N5K1_EXOME</name>